<dbReference type="PROSITE" id="PS50851">
    <property type="entry name" value="CHEW"/>
    <property type="match status" value="1"/>
</dbReference>
<dbReference type="Pfam" id="PF01584">
    <property type="entry name" value="CheW"/>
    <property type="match status" value="1"/>
</dbReference>
<gene>
    <name evidence="2" type="ORF">J5837_09305</name>
</gene>
<evidence type="ECO:0000259" key="1">
    <source>
        <dbReference type="PROSITE" id="PS50851"/>
    </source>
</evidence>
<evidence type="ECO:0000313" key="3">
    <source>
        <dbReference type="Proteomes" id="UP000673447"/>
    </source>
</evidence>
<dbReference type="Proteomes" id="UP000673447">
    <property type="component" value="Unassembled WGS sequence"/>
</dbReference>
<reference evidence="2" key="2">
    <citation type="submission" date="2021-03" db="EMBL/GenBank/DDBJ databases">
        <authorList>
            <person name="Cao W."/>
        </authorList>
    </citation>
    <scope>NUCLEOTIDE SEQUENCE</scope>
    <source>
        <strain evidence="2">110414</strain>
    </source>
</reference>
<feature type="domain" description="CheW-like" evidence="1">
    <location>
        <begin position="7"/>
        <end position="150"/>
    </location>
</feature>
<dbReference type="SUPFAM" id="SSF50341">
    <property type="entry name" value="CheW-like"/>
    <property type="match status" value="1"/>
</dbReference>
<dbReference type="GO" id="GO:0006935">
    <property type="term" value="P:chemotaxis"/>
    <property type="evidence" value="ECO:0007669"/>
    <property type="project" value="InterPro"/>
</dbReference>
<dbReference type="RefSeq" id="WP_210536480.1">
    <property type="nucleotide sequence ID" value="NZ_JAGKTC010000002.1"/>
</dbReference>
<dbReference type="Gene3D" id="2.40.50.180">
    <property type="entry name" value="CheA-289, Domain 4"/>
    <property type="match status" value="1"/>
</dbReference>
<organism evidence="2 3">
    <name type="scientific">Pseudoxanthomonas helianthi</name>
    <dbReference type="NCBI Taxonomy" id="1453541"/>
    <lineage>
        <taxon>Bacteria</taxon>
        <taxon>Pseudomonadati</taxon>
        <taxon>Pseudomonadota</taxon>
        <taxon>Gammaproteobacteria</taxon>
        <taxon>Lysobacterales</taxon>
        <taxon>Lysobacteraceae</taxon>
        <taxon>Pseudoxanthomonas</taxon>
    </lineage>
</organism>
<dbReference type="SMART" id="SM00260">
    <property type="entry name" value="CheW"/>
    <property type="match status" value="1"/>
</dbReference>
<dbReference type="InterPro" id="IPR036061">
    <property type="entry name" value="CheW-like_dom_sf"/>
</dbReference>
<proteinExistence type="predicted"/>
<dbReference type="InterPro" id="IPR002545">
    <property type="entry name" value="CheW-lke_dom"/>
</dbReference>
<evidence type="ECO:0000313" key="2">
    <source>
        <dbReference type="EMBL" id="MBP3984613.1"/>
    </source>
</evidence>
<keyword evidence="3" id="KW-1185">Reference proteome</keyword>
<dbReference type="AlphaFoldDB" id="A0A940X5A4"/>
<dbReference type="EMBL" id="JAGKTC010000002">
    <property type="protein sequence ID" value="MBP3984613.1"/>
    <property type="molecule type" value="Genomic_DNA"/>
</dbReference>
<sequence>MAYTKDEIRSVLVQTAAGRLLLPNANVAEVLAWVRPAPVENAPSWLLGRFEWHGWQVPLVSFAPLVGLADEAARANSRVVVLKALGGNAELPYFALLAQGFPRLTTVLRDGLLADAAEEELPAGVQMRVLLGDEAALLPDLDNVEAKIGAALAQAA</sequence>
<accession>A0A940X5A4</accession>
<name>A0A940X5A4_9GAMM</name>
<dbReference type="GO" id="GO:0007165">
    <property type="term" value="P:signal transduction"/>
    <property type="evidence" value="ECO:0007669"/>
    <property type="project" value="InterPro"/>
</dbReference>
<reference evidence="2" key="1">
    <citation type="journal article" date="2016" name="Int. J. Syst. Evol. Microbiol.">
        <title>Pseudoxanthomonas helianthi sp. nov., isolated from roots of Jerusalem artichoke (Helianthus tuberosus).</title>
        <authorList>
            <person name="Kittiwongwattana C."/>
            <person name="Thawai C."/>
        </authorList>
    </citation>
    <scope>NUCLEOTIDE SEQUENCE</scope>
    <source>
        <strain evidence="2">110414</strain>
    </source>
</reference>
<comment type="caution">
    <text evidence="2">The sequence shown here is derived from an EMBL/GenBank/DDBJ whole genome shotgun (WGS) entry which is preliminary data.</text>
</comment>
<protein>
    <submittedName>
        <fullName evidence="2">Chemotaxis protein CheW</fullName>
    </submittedName>
</protein>